<accession>A0A679KES7</accession>
<dbReference type="RefSeq" id="YP_010742792.1">
    <property type="nucleotide sequence ID" value="NC_073092.1"/>
</dbReference>
<reference evidence="1 2" key="1">
    <citation type="submission" date="2019-12" db="EMBL/GenBank/DDBJ databases">
        <authorList>
            <person name="Ansaldi M."/>
            <person name="Clavijo F."/>
        </authorList>
    </citation>
    <scope>NUCLEOTIDE SEQUENCE [LARGE SCALE GENOMIC DNA]</scope>
</reference>
<keyword evidence="2" id="KW-1185">Reference proteome</keyword>
<dbReference type="EMBL" id="LR743530">
    <property type="protein sequence ID" value="CAA2409837.1"/>
    <property type="molecule type" value="Genomic_DNA"/>
</dbReference>
<organism evidence="1 2">
    <name type="scientific">Xanthomonas phage Suba</name>
    <dbReference type="NCBI Taxonomy" id="2674975"/>
    <lineage>
        <taxon>Viruses</taxon>
        <taxon>Duplodnaviria</taxon>
        <taxon>Heunggongvirae</taxon>
        <taxon>Uroviricota</taxon>
        <taxon>Caudoviricetes</taxon>
        <taxon>Stanbaylleyvirinae</taxon>
        <taxon>Subavirus</taxon>
        <taxon>Subavirus suba</taxon>
    </lineage>
</organism>
<proteinExistence type="predicted"/>
<evidence type="ECO:0000313" key="1">
    <source>
        <dbReference type="EMBL" id="CAA2409837.1"/>
    </source>
</evidence>
<evidence type="ECO:0000313" key="2">
    <source>
        <dbReference type="Proteomes" id="UP000464334"/>
    </source>
</evidence>
<dbReference type="Proteomes" id="UP000464334">
    <property type="component" value="Chromosome"/>
</dbReference>
<protein>
    <submittedName>
        <fullName evidence="1">Uncharacterized protein</fullName>
    </submittedName>
</protein>
<dbReference type="GeneID" id="79707332"/>
<sequence>MTFEIRDSSPAAVEAAKAIENTGAKYPFDTLEVGKSFTANIAEVNWKSLRTCVSQRNTRERANVGTGKVFKFIKHDDLGLVEVARLA</sequence>
<dbReference type="KEGG" id="vg:79707332"/>
<name>A0A679KES7_9CAUD</name>